<dbReference type="EMBL" id="KV922556">
    <property type="protein sequence ID" value="PIO02580.1"/>
    <property type="molecule type" value="Genomic_DNA"/>
</dbReference>
<sequence length="79" mass="9035">MSASKWRFIDTGTLLKHNNAFIDNSSEHISCLVRTLCGNILCNPITHIYTVSFLVRRTLCGNILCNPIPHNYLYFQFSS</sequence>
<dbReference type="Proteomes" id="UP000228934">
    <property type="component" value="Unassembled WGS sequence"/>
</dbReference>
<keyword evidence="2" id="KW-1185">Reference proteome</keyword>
<name>A0A2G9PGY4_AQUCT</name>
<evidence type="ECO:0000313" key="2">
    <source>
        <dbReference type="Proteomes" id="UP000228934"/>
    </source>
</evidence>
<evidence type="ECO:0000313" key="1">
    <source>
        <dbReference type="EMBL" id="PIO02580.1"/>
    </source>
</evidence>
<protein>
    <submittedName>
        <fullName evidence="1">Uncharacterized protein</fullName>
    </submittedName>
</protein>
<gene>
    <name evidence="1" type="ORF">AB205_0117990</name>
</gene>
<dbReference type="AlphaFoldDB" id="A0A2G9PGY4"/>
<reference evidence="2" key="1">
    <citation type="journal article" date="2017" name="Nat. Commun.">
        <title>The North American bullfrog draft genome provides insight into hormonal regulation of long noncoding RNA.</title>
        <authorList>
            <person name="Hammond S.A."/>
            <person name="Warren R.L."/>
            <person name="Vandervalk B.P."/>
            <person name="Kucuk E."/>
            <person name="Khan H."/>
            <person name="Gibb E.A."/>
            <person name="Pandoh P."/>
            <person name="Kirk H."/>
            <person name="Zhao Y."/>
            <person name="Jones M."/>
            <person name="Mungall A.J."/>
            <person name="Coope R."/>
            <person name="Pleasance S."/>
            <person name="Moore R.A."/>
            <person name="Holt R.A."/>
            <person name="Round J.M."/>
            <person name="Ohora S."/>
            <person name="Walle B.V."/>
            <person name="Veldhoen N."/>
            <person name="Helbing C.C."/>
            <person name="Birol I."/>
        </authorList>
    </citation>
    <scope>NUCLEOTIDE SEQUENCE [LARGE SCALE GENOMIC DNA]</scope>
</reference>
<accession>A0A2G9PGY4</accession>
<organism evidence="1 2">
    <name type="scientific">Aquarana catesbeiana</name>
    <name type="common">American bullfrog</name>
    <name type="synonym">Rana catesbeiana</name>
    <dbReference type="NCBI Taxonomy" id="8400"/>
    <lineage>
        <taxon>Eukaryota</taxon>
        <taxon>Metazoa</taxon>
        <taxon>Chordata</taxon>
        <taxon>Craniata</taxon>
        <taxon>Vertebrata</taxon>
        <taxon>Euteleostomi</taxon>
        <taxon>Amphibia</taxon>
        <taxon>Batrachia</taxon>
        <taxon>Anura</taxon>
        <taxon>Neobatrachia</taxon>
        <taxon>Ranoidea</taxon>
        <taxon>Ranidae</taxon>
        <taxon>Aquarana</taxon>
    </lineage>
</organism>
<proteinExistence type="predicted"/>